<evidence type="ECO:0000256" key="1">
    <source>
        <dbReference type="ARBA" id="ARBA00004236"/>
    </source>
</evidence>
<evidence type="ECO:0000256" key="5">
    <source>
        <dbReference type="ARBA" id="ARBA00023136"/>
    </source>
</evidence>
<gene>
    <name evidence="9" type="ORF">H9716_11030</name>
</gene>
<reference evidence="9" key="2">
    <citation type="submission" date="2021-04" db="EMBL/GenBank/DDBJ databases">
        <authorList>
            <person name="Gilroy R."/>
        </authorList>
    </citation>
    <scope>NUCLEOTIDE SEQUENCE</scope>
    <source>
        <strain evidence="9">CHK188-4685</strain>
    </source>
</reference>
<sequence>MKGLLRRAAAALMAACLVSLSAFSVAFAAEEGEIPFATEGTPVEDENMVTMIKQTAMQLLGLSREELLVQQAIVEDSGDEAMTAMITALLDAKIEYGTPRAIDYSGAQVNQVEDGTYTVIIPVTYNDGQIRYMVNVDPFTGYMQVAFASGTGEADNATLGDQMKEAGIYSAFGLGTVFIVLIVISLIIAAFKLIYNAQEGKGKEEETSAPAPAPVPAAAPAPAPVPAPAPAAAAGEDLMDDTELLLLITTAIAAYESVPANGLKVRSIRRAKDARWKRS</sequence>
<protein>
    <submittedName>
        <fullName evidence="9">OadG family protein</fullName>
    </submittedName>
</protein>
<dbReference type="GO" id="GO:0005886">
    <property type="term" value="C:plasma membrane"/>
    <property type="evidence" value="ECO:0007669"/>
    <property type="project" value="UniProtKB-SubCell"/>
</dbReference>
<organism evidence="9 10">
    <name type="scientific">Candidatus Enterocloster faecavium</name>
    <dbReference type="NCBI Taxonomy" id="2838560"/>
    <lineage>
        <taxon>Bacteria</taxon>
        <taxon>Bacillati</taxon>
        <taxon>Bacillota</taxon>
        <taxon>Clostridia</taxon>
        <taxon>Lachnospirales</taxon>
        <taxon>Lachnospiraceae</taxon>
        <taxon>Enterocloster</taxon>
    </lineage>
</organism>
<dbReference type="AlphaFoldDB" id="A0A9D2RLT0"/>
<accession>A0A9D2RLT0</accession>
<keyword evidence="4 7" id="KW-1133">Transmembrane helix</keyword>
<evidence type="ECO:0000256" key="3">
    <source>
        <dbReference type="ARBA" id="ARBA00022692"/>
    </source>
</evidence>
<evidence type="ECO:0000256" key="6">
    <source>
        <dbReference type="SAM" id="MobiDB-lite"/>
    </source>
</evidence>
<dbReference type="Proteomes" id="UP000886804">
    <property type="component" value="Unassembled WGS sequence"/>
</dbReference>
<keyword evidence="2" id="KW-1003">Cell membrane</keyword>
<dbReference type="GO" id="GO:0036376">
    <property type="term" value="P:sodium ion export across plasma membrane"/>
    <property type="evidence" value="ECO:0007669"/>
    <property type="project" value="InterPro"/>
</dbReference>
<keyword evidence="5 7" id="KW-0472">Membrane</keyword>
<evidence type="ECO:0000256" key="7">
    <source>
        <dbReference type="SAM" id="Phobius"/>
    </source>
</evidence>
<evidence type="ECO:0000256" key="8">
    <source>
        <dbReference type="SAM" id="SignalP"/>
    </source>
</evidence>
<evidence type="ECO:0000313" key="9">
    <source>
        <dbReference type="EMBL" id="HJB08375.1"/>
    </source>
</evidence>
<reference evidence="9" key="1">
    <citation type="journal article" date="2021" name="PeerJ">
        <title>Extensive microbial diversity within the chicken gut microbiome revealed by metagenomics and culture.</title>
        <authorList>
            <person name="Gilroy R."/>
            <person name="Ravi A."/>
            <person name="Getino M."/>
            <person name="Pursley I."/>
            <person name="Horton D.L."/>
            <person name="Alikhan N.F."/>
            <person name="Baker D."/>
            <person name="Gharbi K."/>
            <person name="Hall N."/>
            <person name="Watson M."/>
            <person name="Adriaenssens E.M."/>
            <person name="Foster-Nyarko E."/>
            <person name="Jarju S."/>
            <person name="Secka A."/>
            <person name="Antonio M."/>
            <person name="Oren A."/>
            <person name="Chaudhuri R.R."/>
            <person name="La Ragione R."/>
            <person name="Hildebrand F."/>
            <person name="Pallen M.J."/>
        </authorList>
    </citation>
    <scope>NUCLEOTIDE SEQUENCE</scope>
    <source>
        <strain evidence="9">CHK188-4685</strain>
    </source>
</reference>
<feature type="compositionally biased region" description="Pro residues" evidence="6">
    <location>
        <begin position="211"/>
        <end position="229"/>
    </location>
</feature>
<comment type="caution">
    <text evidence="9">The sequence shown here is derived from an EMBL/GenBank/DDBJ whole genome shotgun (WGS) entry which is preliminary data.</text>
</comment>
<evidence type="ECO:0000256" key="4">
    <source>
        <dbReference type="ARBA" id="ARBA00022989"/>
    </source>
</evidence>
<dbReference type="Pfam" id="PF04277">
    <property type="entry name" value="OAD_gamma"/>
    <property type="match status" value="1"/>
</dbReference>
<comment type="subcellular location">
    <subcellularLocation>
        <location evidence="1">Cell membrane</location>
    </subcellularLocation>
</comment>
<feature type="chain" id="PRO_5039217228" evidence="8">
    <location>
        <begin position="29"/>
        <end position="279"/>
    </location>
</feature>
<keyword evidence="3 7" id="KW-0812">Transmembrane</keyword>
<evidence type="ECO:0000313" key="10">
    <source>
        <dbReference type="Proteomes" id="UP000886804"/>
    </source>
</evidence>
<name>A0A9D2RLT0_9FIRM</name>
<dbReference type="EMBL" id="DWYS01000133">
    <property type="protein sequence ID" value="HJB08375.1"/>
    <property type="molecule type" value="Genomic_DNA"/>
</dbReference>
<keyword evidence="8" id="KW-0732">Signal</keyword>
<proteinExistence type="predicted"/>
<feature type="transmembrane region" description="Helical" evidence="7">
    <location>
        <begin position="168"/>
        <end position="195"/>
    </location>
</feature>
<dbReference type="GO" id="GO:0015081">
    <property type="term" value="F:sodium ion transmembrane transporter activity"/>
    <property type="evidence" value="ECO:0007669"/>
    <property type="project" value="InterPro"/>
</dbReference>
<feature type="signal peptide" evidence="8">
    <location>
        <begin position="1"/>
        <end position="28"/>
    </location>
</feature>
<feature type="region of interest" description="Disordered" evidence="6">
    <location>
        <begin position="204"/>
        <end position="232"/>
    </location>
</feature>
<evidence type="ECO:0000256" key="2">
    <source>
        <dbReference type="ARBA" id="ARBA00022475"/>
    </source>
</evidence>
<dbReference type="InterPro" id="IPR005899">
    <property type="entry name" value="Na_pump_deCOase"/>
</dbReference>